<dbReference type="InterPro" id="IPR001310">
    <property type="entry name" value="Histidine_triad_HIT"/>
</dbReference>
<dbReference type="Proteomes" id="UP000887565">
    <property type="component" value="Unplaced"/>
</dbReference>
<dbReference type="OMA" id="ERACEIT"/>
<organism evidence="5 6">
    <name type="scientific">Romanomermis culicivorax</name>
    <name type="common">Nematode worm</name>
    <dbReference type="NCBI Taxonomy" id="13658"/>
    <lineage>
        <taxon>Eukaryota</taxon>
        <taxon>Metazoa</taxon>
        <taxon>Ecdysozoa</taxon>
        <taxon>Nematoda</taxon>
        <taxon>Enoplea</taxon>
        <taxon>Dorylaimia</taxon>
        <taxon>Mermithida</taxon>
        <taxon>Mermithoidea</taxon>
        <taxon>Mermithidae</taxon>
        <taxon>Romanomermis</taxon>
    </lineage>
</organism>
<evidence type="ECO:0000313" key="5">
    <source>
        <dbReference type="Proteomes" id="UP000887565"/>
    </source>
</evidence>
<dbReference type="InterPro" id="IPR011146">
    <property type="entry name" value="HIT-like"/>
</dbReference>
<dbReference type="SUPFAM" id="SSF54197">
    <property type="entry name" value="HIT-like"/>
    <property type="match status" value="1"/>
</dbReference>
<dbReference type="Pfam" id="PF01230">
    <property type="entry name" value="HIT"/>
    <property type="match status" value="1"/>
</dbReference>
<dbReference type="PANTHER" id="PTHR23089">
    <property type="entry name" value="HISTIDINE TRIAD HIT PROTEIN"/>
    <property type="match status" value="1"/>
</dbReference>
<dbReference type="WBParaSite" id="nRc.2.0.1.t40255-RA">
    <property type="protein sequence ID" value="nRc.2.0.1.t40255-RA"/>
    <property type="gene ID" value="nRc.2.0.1.g40255"/>
</dbReference>
<evidence type="ECO:0000256" key="1">
    <source>
        <dbReference type="PIRSR" id="PIRSR601310-1"/>
    </source>
</evidence>
<evidence type="ECO:0000256" key="2">
    <source>
        <dbReference type="PIRSR" id="PIRSR601310-3"/>
    </source>
</evidence>
<accession>A0A915KQA0</accession>
<keyword evidence="5" id="KW-1185">Reference proteome</keyword>
<proteinExistence type="predicted"/>
<dbReference type="PROSITE" id="PS51084">
    <property type="entry name" value="HIT_2"/>
    <property type="match status" value="1"/>
</dbReference>
<feature type="active site" description="Tele-AMP-histidine intermediate" evidence="1">
    <location>
        <position position="161"/>
    </location>
</feature>
<dbReference type="AlphaFoldDB" id="A0A915KQA0"/>
<protein>
    <submittedName>
        <fullName evidence="6">HIT domain-containing protein</fullName>
    </submittedName>
</protein>
<dbReference type="CDD" id="cd01276">
    <property type="entry name" value="PKCI_related"/>
    <property type="match status" value="1"/>
</dbReference>
<reference evidence="6" key="1">
    <citation type="submission" date="2022-11" db="UniProtKB">
        <authorList>
            <consortium name="WormBaseParasite"/>
        </authorList>
    </citation>
    <scope>IDENTIFICATION</scope>
</reference>
<name>A0A915KQA0_ROMCU</name>
<dbReference type="Gene3D" id="3.30.428.10">
    <property type="entry name" value="HIT-like"/>
    <property type="match status" value="1"/>
</dbReference>
<dbReference type="InterPro" id="IPR019808">
    <property type="entry name" value="Histidine_triad_CS"/>
</dbReference>
<dbReference type="InterPro" id="IPR036265">
    <property type="entry name" value="HIT-like_sf"/>
</dbReference>
<feature type="short sequence motif" description="Histidine triad motif" evidence="2 3">
    <location>
        <begin position="159"/>
        <end position="163"/>
    </location>
</feature>
<evidence type="ECO:0000313" key="6">
    <source>
        <dbReference type="WBParaSite" id="nRc.2.0.1.t40255-RA"/>
    </source>
</evidence>
<sequence>MIKRIVKVLSKLDRSAYIPKRYTNSMNMTAKNPAENSIFMRIIRREIPSEIVFEDEKSIAIRDINPQAPVHVLVVPKEPIVSLSETTDKHVQSSQQCQSYEHVESTAGLSDPGPHYTLCANILGHLMNNVRKIADQEQLEEGYRVVINNGVIGGQEVPHLHIHLLGGRKLRWPPG</sequence>
<dbReference type="GO" id="GO:0003824">
    <property type="term" value="F:catalytic activity"/>
    <property type="evidence" value="ECO:0007669"/>
    <property type="project" value="InterPro"/>
</dbReference>
<dbReference type="PRINTS" id="PR00332">
    <property type="entry name" value="HISTRIAD"/>
</dbReference>
<dbReference type="PROSITE" id="PS00892">
    <property type="entry name" value="HIT_1"/>
    <property type="match status" value="1"/>
</dbReference>
<evidence type="ECO:0000256" key="3">
    <source>
        <dbReference type="PROSITE-ProRule" id="PRU00464"/>
    </source>
</evidence>
<feature type="domain" description="HIT" evidence="4">
    <location>
        <begin position="38"/>
        <end position="175"/>
    </location>
</feature>
<evidence type="ECO:0000259" key="4">
    <source>
        <dbReference type="PROSITE" id="PS51084"/>
    </source>
</evidence>